<name>A0A1J6HB79_9HYPH</name>
<gene>
    <name evidence="2" type="ORF">BLA27_27015</name>
</gene>
<evidence type="ECO:0000313" key="2">
    <source>
        <dbReference type="EMBL" id="OIS90372.1"/>
    </source>
</evidence>
<feature type="transmembrane region" description="Helical" evidence="1">
    <location>
        <begin position="29"/>
        <end position="50"/>
    </location>
</feature>
<keyword evidence="1" id="KW-1133">Transmembrane helix</keyword>
<comment type="caution">
    <text evidence="2">The sequence shown here is derived from an EMBL/GenBank/DDBJ whole genome shotgun (WGS) entry which is preliminary data.</text>
</comment>
<evidence type="ECO:0000256" key="1">
    <source>
        <dbReference type="SAM" id="Phobius"/>
    </source>
</evidence>
<evidence type="ECO:0000313" key="3">
    <source>
        <dbReference type="Proteomes" id="UP000182985"/>
    </source>
</evidence>
<keyword evidence="3" id="KW-1185">Reference proteome</keyword>
<dbReference type="OrthoDB" id="9919873at2"/>
<dbReference type="Proteomes" id="UP000182985">
    <property type="component" value="Unassembled WGS sequence"/>
</dbReference>
<dbReference type="EMBL" id="MOEC01000055">
    <property type="protein sequence ID" value="OIS90372.1"/>
    <property type="molecule type" value="Genomic_DNA"/>
</dbReference>
<keyword evidence="1" id="KW-0472">Membrane</keyword>
<accession>A0A1J6HB79</accession>
<dbReference type="AlphaFoldDB" id="A0A1J6HB79"/>
<feature type="transmembrane region" description="Helical" evidence="1">
    <location>
        <begin position="5"/>
        <end position="23"/>
    </location>
</feature>
<proteinExistence type="predicted"/>
<dbReference type="RefSeq" id="WP_071634450.1">
    <property type="nucleotide sequence ID" value="NZ_JBCAUP010000012.1"/>
</dbReference>
<keyword evidence="1" id="KW-0812">Transmembrane</keyword>
<organism evidence="2 3">
    <name type="scientific">Brucella cytisi</name>
    <dbReference type="NCBI Taxonomy" id="407152"/>
    <lineage>
        <taxon>Bacteria</taxon>
        <taxon>Pseudomonadati</taxon>
        <taxon>Pseudomonadota</taxon>
        <taxon>Alphaproteobacteria</taxon>
        <taxon>Hyphomicrobiales</taxon>
        <taxon>Brucellaceae</taxon>
        <taxon>Brucella/Ochrobactrum group</taxon>
        <taxon>Brucella</taxon>
    </lineage>
</organism>
<protein>
    <submittedName>
        <fullName evidence="2">Uncharacterized protein</fullName>
    </submittedName>
</protein>
<sequence length="60" mass="6432">MKIVIYILAVVQIAIGLLFIVEAPSTQRLMLGTISFGLGSICLGIAVIIGQLDAIRFNRS</sequence>
<reference evidence="2 3" key="1">
    <citation type="submission" date="2016-10" db="EMBL/GenBank/DDBJ databases">
        <title>The Draft Genome Sequence of the Potato Rhizosphere Bacteria Ochrobactrum sp. IPA7.2.</title>
        <authorList>
            <person name="Gogoleva N.E."/>
            <person name="Khlopko Y.A."/>
            <person name="Burygin G.L."/>
            <person name="Plotnikov A.O."/>
        </authorList>
    </citation>
    <scope>NUCLEOTIDE SEQUENCE [LARGE SCALE GENOMIC DNA]</scope>
    <source>
        <strain evidence="2 3">IPA7.2</strain>
    </source>
</reference>